<protein>
    <recommendedName>
        <fullName evidence="2">YbjN domain-containing protein</fullName>
    </recommendedName>
</protein>
<accession>A0A380TG12</accession>
<evidence type="ECO:0008006" key="2">
    <source>
        <dbReference type="Google" id="ProtNLM"/>
    </source>
</evidence>
<gene>
    <name evidence="1" type="ORF">DF3PB_4210003</name>
</gene>
<proteinExistence type="predicted"/>
<reference evidence="1" key="1">
    <citation type="submission" date="2018-07" db="EMBL/GenBank/DDBJ databases">
        <authorList>
            <person name="Quirk P.G."/>
            <person name="Krulwich T.A."/>
        </authorList>
    </citation>
    <scope>NUCLEOTIDE SEQUENCE</scope>
</reference>
<sequence>MTSFRAASVRDSSPLDVVEQIVSANEWRFDRPNDQEIAVQVPGRWTDYDFYCAWNEDEDAMHLMLGLDIRVPKERRNAVHELMALVNDRVWMGHFAIWQDESLLVYRHGLPLKGTAGPTLGQIEDLVETALSECDRFYPAFQQVIWGGSSSADALAAALIDTVGEA</sequence>
<dbReference type="CDD" id="cd17033">
    <property type="entry name" value="DR1245-like"/>
    <property type="match status" value="1"/>
</dbReference>
<dbReference type="InterPro" id="IPR019660">
    <property type="entry name" value="Put_sensory_transdc_reg_YbjN"/>
</dbReference>
<dbReference type="AlphaFoldDB" id="A0A380TG12"/>
<evidence type="ECO:0000313" key="1">
    <source>
        <dbReference type="EMBL" id="SUS07375.1"/>
    </source>
</evidence>
<name>A0A380TG12_9ZZZZ</name>
<dbReference type="Pfam" id="PF10722">
    <property type="entry name" value="YbjN"/>
    <property type="match status" value="1"/>
</dbReference>
<dbReference type="EMBL" id="UIDG01000359">
    <property type="protein sequence ID" value="SUS07375.1"/>
    <property type="molecule type" value="Genomic_DNA"/>
</dbReference>
<organism evidence="1">
    <name type="scientific">metagenome</name>
    <dbReference type="NCBI Taxonomy" id="256318"/>
    <lineage>
        <taxon>unclassified sequences</taxon>
        <taxon>metagenomes</taxon>
    </lineage>
</organism>